<organism evidence="1 2">
    <name type="scientific">Trichoderma ghanense</name>
    <dbReference type="NCBI Taxonomy" id="65468"/>
    <lineage>
        <taxon>Eukaryota</taxon>
        <taxon>Fungi</taxon>
        <taxon>Dikarya</taxon>
        <taxon>Ascomycota</taxon>
        <taxon>Pezizomycotina</taxon>
        <taxon>Sordariomycetes</taxon>
        <taxon>Hypocreomycetidae</taxon>
        <taxon>Hypocreales</taxon>
        <taxon>Hypocreaceae</taxon>
        <taxon>Trichoderma</taxon>
    </lineage>
</organism>
<reference evidence="1 2" key="1">
    <citation type="submission" date="2018-01" db="EMBL/GenBank/DDBJ databases">
        <title>Genome characterization of the sugarcane-associated fungus Trichoderma ghanense CCMA-1212 and their application in lignocelulose bioconversion.</title>
        <authorList>
            <person name="Steindorff A.S."/>
            <person name="Mendes T.D."/>
            <person name="Vilela E.S.D."/>
            <person name="Rodrigues D.S."/>
            <person name="Formighieri E.F."/>
            <person name="Melo I.S."/>
            <person name="Favaro L.C.L."/>
        </authorList>
    </citation>
    <scope>NUCLEOTIDE SEQUENCE [LARGE SCALE GENOMIC DNA]</scope>
    <source>
        <strain evidence="1 2">CCMA-1212</strain>
    </source>
</reference>
<dbReference type="RefSeq" id="XP_073559995.1">
    <property type="nucleotide sequence ID" value="XM_073701963.1"/>
</dbReference>
<comment type="caution">
    <text evidence="1">The sequence shown here is derived from an EMBL/GenBank/DDBJ whole genome shotgun (WGS) entry which is preliminary data.</text>
</comment>
<sequence>MAMTGSSTSFDFWACNAYGVASRPGHLGLLAAKCPGRGAGTGPHVAGTLRAAAAAVAVPGTVDPEAVVRAGRRTPDAIPSHRRTYPAGALCVCWRFGCGCEWSATQLHNAGARQCSTWKCSTVQNHRQAVTRWAIVQKPAHLSRQVHYGLFGHFSQAIRPRAWCTSTFFFSSSFFACSSFFVASARIIHHPQGVEIP</sequence>
<proteinExistence type="predicted"/>
<keyword evidence="2" id="KW-1185">Reference proteome</keyword>
<dbReference type="Proteomes" id="UP001642720">
    <property type="component" value="Unassembled WGS sequence"/>
</dbReference>
<name>A0ABY2H7Z4_9HYPO</name>
<evidence type="ECO:0000313" key="1">
    <source>
        <dbReference type="EMBL" id="TFB03794.1"/>
    </source>
</evidence>
<evidence type="ECO:0000313" key="2">
    <source>
        <dbReference type="Proteomes" id="UP001642720"/>
    </source>
</evidence>
<accession>A0ABY2H7Z4</accession>
<dbReference type="GeneID" id="300576413"/>
<gene>
    <name evidence="1" type="ORF">CCMA1212_004666</name>
</gene>
<dbReference type="EMBL" id="PPTA01000005">
    <property type="protein sequence ID" value="TFB03794.1"/>
    <property type="molecule type" value="Genomic_DNA"/>
</dbReference>
<protein>
    <submittedName>
        <fullName evidence="1">Uncharacterized protein</fullName>
    </submittedName>
</protein>